<sequence>KSKNATFAIPVQFANTKPANAFDARIRKISSKKYKQGTTISSTQKSETEQTQTIGEMKSKTLDPTKLSFKTDKLFSKTPTKHVLGTLGKRKSSNFADEKFDKQKLKDKIEIVAIEHQIPPIRIDTTQDLPDFAQEEPEFKKPEGLESIAPSLLKRKVKSAEPSKSLKTEKIDSKKTDRIDRKIQSTAVKIPLKKTCQFAPHWWSDQEAFIERIIETTHYFRALNLSINQTEEHFKYFEDENLKKILKPFNGQM</sequence>
<evidence type="ECO:0000313" key="2">
    <source>
        <dbReference type="EnsemblMetazoa" id="OVOC9316.1"/>
    </source>
</evidence>
<dbReference type="Proteomes" id="UP000024404">
    <property type="component" value="Unassembled WGS sequence"/>
</dbReference>
<proteinExistence type="predicted"/>
<dbReference type="EMBL" id="CMVM020000261">
    <property type="status" value="NOT_ANNOTATED_CDS"/>
    <property type="molecule type" value="Genomic_DNA"/>
</dbReference>
<protein>
    <submittedName>
        <fullName evidence="2">Uncharacterized protein</fullName>
    </submittedName>
</protein>
<evidence type="ECO:0000256" key="1">
    <source>
        <dbReference type="SAM" id="MobiDB-lite"/>
    </source>
</evidence>
<name>A0A8R1Y6L7_ONCVO</name>
<evidence type="ECO:0000313" key="3">
    <source>
        <dbReference type="Proteomes" id="UP000024404"/>
    </source>
</evidence>
<dbReference type="AlphaFoldDB" id="A0A8R1Y6L7"/>
<dbReference type="OMA" id="PHWWNDQ"/>
<accession>A0A8R1Y6L7</accession>
<reference evidence="2" key="2">
    <citation type="submission" date="2022-06" db="UniProtKB">
        <authorList>
            <consortium name="EnsemblMetazoa"/>
        </authorList>
    </citation>
    <scope>IDENTIFICATION</scope>
</reference>
<dbReference type="EnsemblMetazoa" id="OVOC9316.1">
    <property type="protein sequence ID" value="OVOC9316.1"/>
    <property type="gene ID" value="WBGene00246125"/>
</dbReference>
<feature type="compositionally biased region" description="Low complexity" evidence="1">
    <location>
        <begin position="38"/>
        <end position="54"/>
    </location>
</feature>
<reference evidence="3" key="1">
    <citation type="submission" date="2013-10" db="EMBL/GenBank/DDBJ databases">
        <title>Genome sequencing of Onchocerca volvulus.</title>
        <authorList>
            <person name="Cotton J."/>
            <person name="Tsai J."/>
            <person name="Stanley E."/>
            <person name="Tracey A."/>
            <person name="Holroyd N."/>
            <person name="Lustigman S."/>
            <person name="Berriman M."/>
        </authorList>
    </citation>
    <scope>NUCLEOTIDE SEQUENCE</scope>
</reference>
<keyword evidence="3" id="KW-1185">Reference proteome</keyword>
<organism evidence="2 3">
    <name type="scientific">Onchocerca volvulus</name>
    <dbReference type="NCBI Taxonomy" id="6282"/>
    <lineage>
        <taxon>Eukaryota</taxon>
        <taxon>Metazoa</taxon>
        <taxon>Ecdysozoa</taxon>
        <taxon>Nematoda</taxon>
        <taxon>Chromadorea</taxon>
        <taxon>Rhabditida</taxon>
        <taxon>Spirurina</taxon>
        <taxon>Spiruromorpha</taxon>
        <taxon>Filarioidea</taxon>
        <taxon>Onchocercidae</taxon>
        <taxon>Onchocerca</taxon>
    </lineage>
</organism>
<feature type="region of interest" description="Disordered" evidence="1">
    <location>
        <begin position="33"/>
        <end position="60"/>
    </location>
</feature>